<dbReference type="InterPro" id="IPR038071">
    <property type="entry name" value="UROD/MetE-like_sf"/>
</dbReference>
<evidence type="ECO:0000313" key="2">
    <source>
        <dbReference type="Proteomes" id="UP000320766"/>
    </source>
</evidence>
<dbReference type="Proteomes" id="UP000320766">
    <property type="component" value="Unassembled WGS sequence"/>
</dbReference>
<dbReference type="AlphaFoldDB" id="A0A520KXH7"/>
<sequence>MSSKDKRDNLVLFDDVGSYPTPKGFKRRWIEDSIDCNENEEEIYEIIKKAFLDKIRAGVDVPTYPQFRNMNSQFLNPIKKDGEEPYLIREENANIKEIELIEEVGRDIFEETGERIKLRVCITGPIELYLSEFGGRNYFDILKNLSKSIDRFAKNSILNKKHIFTHTISIDEPSMGLNPEINFSSEEMAEALSLATEGINVDTEIHLHSSIYYKTICEVGGIDVIGVETASDMKRIRTIDKDYLERYDKFLRVGIARTDISSLSAEINEKYNINVWRDTDSPWKVFESESVKNIRDRLNYAHREFGDLIRYAGPDCGLGSWPSQEMAFQLLKNVRSAIDIFGKDFNKMDEAA</sequence>
<dbReference type="GO" id="GO:0032259">
    <property type="term" value="P:methylation"/>
    <property type="evidence" value="ECO:0007669"/>
    <property type="project" value="UniProtKB-KW"/>
</dbReference>
<dbReference type="SUPFAM" id="SSF51726">
    <property type="entry name" value="UROD/MetE-like"/>
    <property type="match status" value="1"/>
</dbReference>
<evidence type="ECO:0000313" key="1">
    <source>
        <dbReference type="EMBL" id="RZN70630.1"/>
    </source>
</evidence>
<name>A0A520KXH7_9EURY</name>
<dbReference type="NCBIfam" id="NF004712">
    <property type="entry name" value="PRK06052.1"/>
    <property type="match status" value="1"/>
</dbReference>
<organism evidence="1 2">
    <name type="scientific">Candidatus Methanolliviera hydrocarbonicum</name>
    <dbReference type="NCBI Taxonomy" id="2491085"/>
    <lineage>
        <taxon>Archaea</taxon>
        <taxon>Methanobacteriati</taxon>
        <taxon>Methanobacteriota</taxon>
        <taxon>Candidatus Methanoliparia</taxon>
        <taxon>Candidatus Methanoliparales</taxon>
        <taxon>Candidatus Methanollivieraceae</taxon>
        <taxon>Candidatus Methanolliviera</taxon>
    </lineage>
</organism>
<keyword evidence="1" id="KW-0489">Methyltransferase</keyword>
<dbReference type="Gene3D" id="3.20.20.210">
    <property type="match status" value="1"/>
</dbReference>
<reference evidence="1 2" key="1">
    <citation type="journal article" date="2019" name="Nat. Microbiol.">
        <title>Wide diversity of methane and short-chain alkane metabolisms in uncultured archaea.</title>
        <authorList>
            <person name="Borrel G."/>
            <person name="Adam P.S."/>
            <person name="McKay L.J."/>
            <person name="Chen L.X."/>
            <person name="Sierra-Garcia I.N."/>
            <person name="Sieber C.M."/>
            <person name="Letourneur Q."/>
            <person name="Ghozlane A."/>
            <person name="Andersen G.L."/>
            <person name="Li W.J."/>
            <person name="Hallam S.J."/>
            <person name="Muyzer G."/>
            <person name="de Oliveira V.M."/>
            <person name="Inskeep W.P."/>
            <person name="Banfield J.F."/>
            <person name="Gribaldo S."/>
        </authorList>
    </citation>
    <scope>NUCLEOTIDE SEQUENCE [LARGE SCALE GENOMIC DNA]</scope>
    <source>
        <strain evidence="1">NM1b</strain>
    </source>
</reference>
<comment type="caution">
    <text evidence="1">The sequence shown here is derived from an EMBL/GenBank/DDBJ whole genome shotgun (WGS) entry which is preliminary data.</text>
</comment>
<dbReference type="EMBL" id="RXIL01000053">
    <property type="protein sequence ID" value="RZN70630.1"/>
    <property type="molecule type" value="Genomic_DNA"/>
</dbReference>
<dbReference type="CDD" id="cd03310">
    <property type="entry name" value="CIMS_like"/>
    <property type="match status" value="1"/>
</dbReference>
<dbReference type="EC" id="2.1.1.13" evidence="1"/>
<accession>A0A520KXH7</accession>
<proteinExistence type="predicted"/>
<keyword evidence="1" id="KW-0808">Transferase</keyword>
<gene>
    <name evidence="1" type="ORF">EF807_02970</name>
</gene>
<protein>
    <submittedName>
        <fullName evidence="1">Methionine synthase</fullName>
        <ecNumber evidence="1">2.1.1.13</ecNumber>
    </submittedName>
</protein>
<dbReference type="GO" id="GO:0008705">
    <property type="term" value="F:methionine synthase activity"/>
    <property type="evidence" value="ECO:0007669"/>
    <property type="project" value="UniProtKB-EC"/>
</dbReference>